<dbReference type="OrthoDB" id="2402569at2759"/>
<keyword evidence="4" id="KW-1185">Reference proteome</keyword>
<reference evidence="3" key="1">
    <citation type="journal article" date="2020" name="Fungal Divers.">
        <title>Resolving the Mortierellaceae phylogeny through synthesis of multi-gene phylogenetics and phylogenomics.</title>
        <authorList>
            <person name="Vandepol N."/>
            <person name="Liber J."/>
            <person name="Desiro A."/>
            <person name="Na H."/>
            <person name="Kennedy M."/>
            <person name="Barry K."/>
            <person name="Grigoriev I.V."/>
            <person name="Miller A.N."/>
            <person name="O'Donnell K."/>
            <person name="Stajich J.E."/>
            <person name="Bonito G."/>
        </authorList>
    </citation>
    <scope>NUCLEOTIDE SEQUENCE</scope>
    <source>
        <strain evidence="3">CK1249</strain>
    </source>
</reference>
<dbReference type="EMBL" id="JAAAHY010000017">
    <property type="protein sequence ID" value="KAF9968543.1"/>
    <property type="molecule type" value="Genomic_DNA"/>
</dbReference>
<comment type="caution">
    <text evidence="3">The sequence shown here is derived from an EMBL/GenBank/DDBJ whole genome shotgun (WGS) entry which is preliminary data.</text>
</comment>
<dbReference type="PANTHER" id="PTHR23159:SF31">
    <property type="entry name" value="CENTROSOME-ASSOCIATED PROTEIN CEP250 ISOFORM X1"/>
    <property type="match status" value="1"/>
</dbReference>
<feature type="region of interest" description="Disordered" evidence="2">
    <location>
        <begin position="610"/>
        <end position="656"/>
    </location>
</feature>
<dbReference type="AlphaFoldDB" id="A0A9P6JF55"/>
<feature type="coiled-coil region" evidence="1">
    <location>
        <begin position="330"/>
        <end position="434"/>
    </location>
</feature>
<evidence type="ECO:0000256" key="1">
    <source>
        <dbReference type="SAM" id="Coils"/>
    </source>
</evidence>
<feature type="coiled-coil region" evidence="1">
    <location>
        <begin position="487"/>
        <end position="588"/>
    </location>
</feature>
<gene>
    <name evidence="3" type="ORF">BGZ70_002780</name>
</gene>
<evidence type="ECO:0000313" key="4">
    <source>
        <dbReference type="Proteomes" id="UP000738359"/>
    </source>
</evidence>
<name>A0A9P6JF55_MORAP</name>
<feature type="coiled-coil region" evidence="1">
    <location>
        <begin position="129"/>
        <end position="235"/>
    </location>
</feature>
<evidence type="ECO:0000256" key="2">
    <source>
        <dbReference type="SAM" id="MobiDB-lite"/>
    </source>
</evidence>
<protein>
    <submittedName>
        <fullName evidence="3">Uncharacterized protein</fullName>
    </submittedName>
</protein>
<dbReference type="Proteomes" id="UP000738359">
    <property type="component" value="Unassembled WGS sequence"/>
</dbReference>
<feature type="region of interest" description="Disordered" evidence="2">
    <location>
        <begin position="1"/>
        <end position="90"/>
    </location>
</feature>
<feature type="compositionally biased region" description="Low complexity" evidence="2">
    <location>
        <begin position="631"/>
        <end position="656"/>
    </location>
</feature>
<feature type="compositionally biased region" description="Basic and acidic residues" evidence="2">
    <location>
        <begin position="13"/>
        <end position="27"/>
    </location>
</feature>
<keyword evidence="1" id="KW-0175">Coiled coil</keyword>
<feature type="compositionally biased region" description="Polar residues" evidence="2">
    <location>
        <begin position="56"/>
        <end position="70"/>
    </location>
</feature>
<evidence type="ECO:0000313" key="3">
    <source>
        <dbReference type="EMBL" id="KAF9968543.1"/>
    </source>
</evidence>
<sequence>MTAETPEAAIAVPKDDTVEQSDADHTQPSDNSKGTRTNTTDSLEPADAIVAIGNDILTNGTGQRSGTATPSDAGEEKFSFHSGDDHEDDFQDAMEDLPATRKLHQRLSSYSPQVRETEEWEQIMQDWERVMAEKRIRDAKMNLVEQENKRMKSRLVETEISRAELERETNQRIQELEAENKELAAKAKDPAKEKKALMNQLEESEAEKELFKLMLEETESEKKRIELKLAQSEREKHVWIQKAEKIQTLKSRLRTKSAQFSLLSTSTSSLLAEGLDGARPDKERKRIMDQVTTLESDRSRLAAMVKDTMSSTSDHMSSDAAAADASTLSNHELVSENKRLNNELQMAKVENSLLQRRVEAIEVTLHDVRVALTNSEAHAESLEAKKYDLQDKLAAADGSLDRSRIESKKYQALHKEMLEKNDKLDRELQVIKARFEAKDRVLVTTQKQLSAAKVDGGLLKTIRRELESVLFDYNTVVQHFMDIQVQAMGAKALANALKRQTNELQAQLTHYRTMLLGIKSFNNNDPIKSPTVTTLRSEFRILLEKIQEEQNNQVDRERADKFKAQDWNRKLRMEKDFMKLELQNQIEKWRRVSTSQSGGAPVGVHDQTRHALDAGGKGRPISTGPGPLSRSASASYISSTSSTTPAADPPAASSSITDSLSDLVKPFLGRSMSQTVAGSGGGRNPSSRLAAAATLRTPIAAGLPASVTGVGAMGNTAVSRTSLRSKSMAASAIGTARNHALQAGVPDAVVTVASREAQTRANSSISTVAKSVDQALSESDRLKADVRRMLNR</sequence>
<organism evidence="3 4">
    <name type="scientific">Mortierella alpina</name>
    <name type="common">Oleaginous fungus</name>
    <name type="synonym">Mortierella renispora</name>
    <dbReference type="NCBI Taxonomy" id="64518"/>
    <lineage>
        <taxon>Eukaryota</taxon>
        <taxon>Fungi</taxon>
        <taxon>Fungi incertae sedis</taxon>
        <taxon>Mucoromycota</taxon>
        <taxon>Mortierellomycotina</taxon>
        <taxon>Mortierellomycetes</taxon>
        <taxon>Mortierellales</taxon>
        <taxon>Mortierellaceae</taxon>
        <taxon>Mortierella</taxon>
    </lineage>
</organism>
<dbReference type="PANTHER" id="PTHR23159">
    <property type="entry name" value="CENTROSOMAL PROTEIN 2"/>
    <property type="match status" value="1"/>
</dbReference>
<proteinExistence type="predicted"/>
<feature type="compositionally biased region" description="Polar residues" evidence="2">
    <location>
        <begin position="28"/>
        <end position="42"/>
    </location>
</feature>
<accession>A0A9P6JF55</accession>
<feature type="compositionally biased region" description="Basic and acidic residues" evidence="2">
    <location>
        <begin position="74"/>
        <end position="84"/>
    </location>
</feature>